<evidence type="ECO:0000256" key="1">
    <source>
        <dbReference type="ARBA" id="ARBA00022448"/>
    </source>
</evidence>
<keyword evidence="6" id="KW-1185">Reference proteome</keyword>
<dbReference type="InterPro" id="IPR012292">
    <property type="entry name" value="Globin/Proto"/>
</dbReference>
<dbReference type="RefSeq" id="WP_099147954.1">
    <property type="nucleotide sequence ID" value="NZ_PDUD01000001.1"/>
</dbReference>
<evidence type="ECO:0000256" key="4">
    <source>
        <dbReference type="ARBA" id="ARBA00023004"/>
    </source>
</evidence>
<sequence>MKREIQELKDIQQLVDTFYEKVRTDDLLGPIFNGVIRDRWPMHLQKMYNFWQTVLLKEHTYNGRPFPPHYQLPVDARHFEHWLHLFSETVDELFTGEKATEAKWRAQKMAEMFQYKIAYFRGNSSGPLV</sequence>
<protein>
    <submittedName>
        <fullName evidence="5">Globin</fullName>
    </submittedName>
</protein>
<dbReference type="GO" id="GO:0046872">
    <property type="term" value="F:metal ion binding"/>
    <property type="evidence" value="ECO:0007669"/>
    <property type="project" value="UniProtKB-KW"/>
</dbReference>
<dbReference type="SUPFAM" id="SSF46458">
    <property type="entry name" value="Globin-like"/>
    <property type="match status" value="1"/>
</dbReference>
<dbReference type="InterPro" id="IPR001486">
    <property type="entry name" value="Hemoglobin_trunc"/>
</dbReference>
<name>A0A2D0NIP5_FLAN2</name>
<dbReference type="AlphaFoldDB" id="A0A2D0NIP5"/>
<dbReference type="GO" id="GO:0019825">
    <property type="term" value="F:oxygen binding"/>
    <property type="evidence" value="ECO:0007669"/>
    <property type="project" value="InterPro"/>
</dbReference>
<accession>A0A2D0NIP5</accession>
<dbReference type="InterPro" id="IPR009050">
    <property type="entry name" value="Globin-like_sf"/>
</dbReference>
<comment type="caution">
    <text evidence="5">The sequence shown here is derived from an EMBL/GenBank/DDBJ whole genome shotgun (WGS) entry which is preliminary data.</text>
</comment>
<dbReference type="Proteomes" id="UP000223913">
    <property type="component" value="Unassembled WGS sequence"/>
</dbReference>
<dbReference type="GO" id="GO:0020037">
    <property type="term" value="F:heme binding"/>
    <property type="evidence" value="ECO:0007669"/>
    <property type="project" value="InterPro"/>
</dbReference>
<keyword evidence="3" id="KW-0479">Metal-binding</keyword>
<reference evidence="5 6" key="1">
    <citation type="submission" date="2017-10" db="EMBL/GenBank/DDBJ databases">
        <title>The draft genome sequence of Lewinella nigricans NBRC 102662.</title>
        <authorList>
            <person name="Wang K."/>
        </authorList>
    </citation>
    <scope>NUCLEOTIDE SEQUENCE [LARGE SCALE GENOMIC DNA]</scope>
    <source>
        <strain evidence="5 6">NBRC 102662</strain>
    </source>
</reference>
<keyword evidence="2" id="KW-0349">Heme</keyword>
<gene>
    <name evidence="5" type="ORF">CRP01_00170</name>
</gene>
<evidence type="ECO:0000256" key="3">
    <source>
        <dbReference type="ARBA" id="ARBA00022723"/>
    </source>
</evidence>
<evidence type="ECO:0000313" key="6">
    <source>
        <dbReference type="Proteomes" id="UP000223913"/>
    </source>
</evidence>
<evidence type="ECO:0000256" key="2">
    <source>
        <dbReference type="ARBA" id="ARBA00022617"/>
    </source>
</evidence>
<keyword evidence="4" id="KW-0408">Iron</keyword>
<evidence type="ECO:0000313" key="5">
    <source>
        <dbReference type="EMBL" id="PHN08362.1"/>
    </source>
</evidence>
<dbReference type="Gene3D" id="1.10.490.10">
    <property type="entry name" value="Globins"/>
    <property type="match status" value="1"/>
</dbReference>
<dbReference type="OrthoDB" id="25954at2"/>
<organism evidence="5 6">
    <name type="scientific">Flavilitoribacter nigricans (strain ATCC 23147 / DSM 23189 / NBRC 102662 / NCIMB 1420 / SS-2)</name>
    <name type="common">Lewinella nigricans</name>
    <dbReference type="NCBI Taxonomy" id="1122177"/>
    <lineage>
        <taxon>Bacteria</taxon>
        <taxon>Pseudomonadati</taxon>
        <taxon>Bacteroidota</taxon>
        <taxon>Saprospiria</taxon>
        <taxon>Saprospirales</taxon>
        <taxon>Lewinellaceae</taxon>
        <taxon>Flavilitoribacter</taxon>
    </lineage>
</organism>
<keyword evidence="1" id="KW-0813">Transport</keyword>
<dbReference type="CDD" id="cd08916">
    <property type="entry name" value="TrHb3_P"/>
    <property type="match status" value="1"/>
</dbReference>
<proteinExistence type="predicted"/>
<dbReference type="EMBL" id="PDUD01000001">
    <property type="protein sequence ID" value="PHN08362.1"/>
    <property type="molecule type" value="Genomic_DNA"/>
</dbReference>
<dbReference type="Pfam" id="PF01152">
    <property type="entry name" value="Bac_globin"/>
    <property type="match status" value="1"/>
</dbReference>